<feature type="repeat" description="PPR" evidence="3">
    <location>
        <begin position="644"/>
        <end position="678"/>
    </location>
</feature>
<dbReference type="Pfam" id="PF20430">
    <property type="entry name" value="Eplus_motif"/>
    <property type="match status" value="1"/>
</dbReference>
<evidence type="ECO:0000256" key="1">
    <source>
        <dbReference type="ARBA" id="ARBA00006643"/>
    </source>
</evidence>
<comment type="similarity">
    <text evidence="1">Belongs to the PPR family. PCMP-H subfamily.</text>
</comment>
<organism evidence="6 7">
    <name type="scientific">Salvia divinorum</name>
    <name type="common">Maria pastora</name>
    <name type="synonym">Diviner's sage</name>
    <dbReference type="NCBI Taxonomy" id="28513"/>
    <lineage>
        <taxon>Eukaryota</taxon>
        <taxon>Viridiplantae</taxon>
        <taxon>Streptophyta</taxon>
        <taxon>Embryophyta</taxon>
        <taxon>Tracheophyta</taxon>
        <taxon>Spermatophyta</taxon>
        <taxon>Magnoliopsida</taxon>
        <taxon>eudicotyledons</taxon>
        <taxon>Gunneridae</taxon>
        <taxon>Pentapetalae</taxon>
        <taxon>asterids</taxon>
        <taxon>lamiids</taxon>
        <taxon>Lamiales</taxon>
        <taxon>Lamiaceae</taxon>
        <taxon>Nepetoideae</taxon>
        <taxon>Mentheae</taxon>
        <taxon>Salviinae</taxon>
        <taxon>Salvia</taxon>
        <taxon>Salvia subgen. Calosphace</taxon>
    </lineage>
</organism>
<dbReference type="PANTHER" id="PTHR47926">
    <property type="entry name" value="PENTATRICOPEPTIDE REPEAT-CONTAINING PROTEIN"/>
    <property type="match status" value="1"/>
</dbReference>
<sequence length="951" mass="107445">MVAFKPLLSRGYRLHNPPPPPCHLVTLLRRYFSSEPQPTPSPEPQPNANFRSPVPIQPVSYPAKPQALPTEETQPEYIPGRPLRNSEGQQEREMPNVERRSWSRDEMRYMKDGPTISTVSYAVRVAPLPEDRENVREEEKGGRFEEMEVERRRIDEFRRRGGLRYGGMEVREEVNLPFPQLIRVENADKKVEEKSKAVYDVKEAIRLVKTSSLFYISCKKPQLACRVFDEITHLERKNKTTLWDQMIRAYAWDGPFEKAIQLYDEMIDSGIKPTRYTYTFVLKACSALQDIETGVKIRGHVKRHNLDKDVYVCTALVNFYVKCGCLVEARELFDEMPERDVVAWNAMISGFSSNGMYLDATGLVLEMQRRGLEPNSSTVATILPVIGEIGRLKEGKSLHGFCLRRGFDRDIVVGTGFLDMYGKCGLLVYAMRIFRALAFKNEVTWSAIVGACVTCGSMLEGFELLGKMRVEVGGSPSPVMLATVVRGCAKLNDLSMGRQMHCYMIKLGLSFDFMVGNTLVSMYAKCGSINDAMGFFEGMQVKDSVSYNAVISGCVQNGYAEEALQLFRKMQVAGVEPELATMMGFLPACSYLAALQHGVCGHSYSIVRGFTADVSICNAVINMYSKCGKMEAARRVFDRTYEKDVVSWNAMIVGYGIHGLGKEAILLFEDMKNGGYKPDEITFIVLLSACSHSGLVAEGKHLLRAMTQEFNIVPKMDHYFCMVDLLGRAGFLDEAHKLITTMPFVPDAHVWNALLAACRIHKNIPLAEEVSGKIQTLGTASSANFVLLCNLYTTARRWDDAANIRIQQKEIGFKKKPGCSWIEVNGVVHGFVGGDWSHQESRKIYKKLEELMSEMKRLGYTAEFEFVYQDIEEEEKENMLLYHSEKLAVAYGIISFKPEKTIMVTKNLRVCGDCHTALKYITTITKREITVRDTTRFHHFKNGACSCGEFW</sequence>
<accession>A0ABD1I241</accession>
<keyword evidence="2" id="KW-0677">Repeat</keyword>
<feature type="repeat" description="PPR" evidence="3">
    <location>
        <begin position="239"/>
        <end position="273"/>
    </location>
</feature>
<feature type="repeat" description="PPR" evidence="3">
    <location>
        <begin position="309"/>
        <end position="339"/>
    </location>
</feature>
<dbReference type="InterPro" id="IPR032867">
    <property type="entry name" value="DYW_dom"/>
</dbReference>
<dbReference type="Gene3D" id="1.25.40.10">
    <property type="entry name" value="Tetratricopeptide repeat domain"/>
    <property type="match status" value="4"/>
</dbReference>
<gene>
    <name evidence="6" type="ORF">AAHA92_05330</name>
</gene>
<reference evidence="6 7" key="1">
    <citation type="submission" date="2024-06" db="EMBL/GenBank/DDBJ databases">
        <title>A chromosome level genome sequence of Diviner's sage (Salvia divinorum).</title>
        <authorList>
            <person name="Ford S.A."/>
            <person name="Ro D.-K."/>
            <person name="Ness R.W."/>
            <person name="Phillips M.A."/>
        </authorList>
    </citation>
    <scope>NUCLEOTIDE SEQUENCE [LARGE SCALE GENOMIC DNA]</scope>
    <source>
        <strain evidence="6">SAF-2024a</strain>
        <tissue evidence="6">Leaf</tissue>
    </source>
</reference>
<dbReference type="PROSITE" id="PS51375">
    <property type="entry name" value="PPR"/>
    <property type="match status" value="6"/>
</dbReference>
<feature type="domain" description="DYW" evidence="5">
    <location>
        <begin position="859"/>
        <end position="951"/>
    </location>
</feature>
<dbReference type="InterPro" id="IPR046960">
    <property type="entry name" value="PPR_At4g14850-like_plant"/>
</dbReference>
<dbReference type="GO" id="GO:0016070">
    <property type="term" value="P:RNA metabolic process"/>
    <property type="evidence" value="ECO:0007669"/>
    <property type="project" value="UniProtKB-ARBA"/>
</dbReference>
<dbReference type="Pfam" id="PF01535">
    <property type="entry name" value="PPR"/>
    <property type="match status" value="2"/>
</dbReference>
<dbReference type="InterPro" id="IPR002885">
    <property type="entry name" value="PPR_rpt"/>
</dbReference>
<evidence type="ECO:0000313" key="6">
    <source>
        <dbReference type="EMBL" id="KAL1562795.1"/>
    </source>
</evidence>
<dbReference type="FunFam" id="1.25.40.10:FF:000344">
    <property type="entry name" value="Pentatricopeptide repeat-containing protein"/>
    <property type="match status" value="1"/>
</dbReference>
<evidence type="ECO:0000256" key="3">
    <source>
        <dbReference type="PROSITE-ProRule" id="PRU00708"/>
    </source>
</evidence>
<evidence type="ECO:0000313" key="7">
    <source>
        <dbReference type="Proteomes" id="UP001567538"/>
    </source>
</evidence>
<name>A0ABD1I241_SALDI</name>
<dbReference type="SUPFAM" id="SSF48452">
    <property type="entry name" value="TPR-like"/>
    <property type="match status" value="1"/>
</dbReference>
<evidence type="ECO:0000256" key="2">
    <source>
        <dbReference type="ARBA" id="ARBA00022737"/>
    </source>
</evidence>
<dbReference type="NCBIfam" id="TIGR00756">
    <property type="entry name" value="PPR"/>
    <property type="match status" value="6"/>
</dbReference>
<feature type="repeat" description="PPR" evidence="3">
    <location>
        <begin position="613"/>
        <end position="643"/>
    </location>
</feature>
<feature type="compositionally biased region" description="Basic and acidic residues" evidence="4">
    <location>
        <begin position="89"/>
        <end position="100"/>
    </location>
</feature>
<dbReference type="EMBL" id="JBEAFC010000003">
    <property type="protein sequence ID" value="KAL1562795.1"/>
    <property type="molecule type" value="Genomic_DNA"/>
</dbReference>
<dbReference type="PANTHER" id="PTHR47926:SF536">
    <property type="entry name" value="DYW DOMAIN-CONTAINING PROTEIN"/>
    <property type="match status" value="1"/>
</dbReference>
<dbReference type="AlphaFoldDB" id="A0ABD1I241"/>
<feature type="repeat" description="PPR" evidence="3">
    <location>
        <begin position="340"/>
        <end position="374"/>
    </location>
</feature>
<dbReference type="Pfam" id="PF14432">
    <property type="entry name" value="DYW_deaminase"/>
    <property type="match status" value="1"/>
</dbReference>
<dbReference type="Proteomes" id="UP001567538">
    <property type="component" value="Unassembled WGS sequence"/>
</dbReference>
<comment type="caution">
    <text evidence="6">The sequence shown here is derived from an EMBL/GenBank/DDBJ whole genome shotgun (WGS) entry which is preliminary data.</text>
</comment>
<dbReference type="FunFam" id="1.25.40.10:FF:000031">
    <property type="entry name" value="Pentatricopeptide repeat-containing protein mitochondrial"/>
    <property type="match status" value="1"/>
</dbReference>
<dbReference type="InterPro" id="IPR011990">
    <property type="entry name" value="TPR-like_helical_dom_sf"/>
</dbReference>
<dbReference type="FunFam" id="1.25.40.10:FF:000366">
    <property type="entry name" value="Pentatricopeptide (PPR) repeat-containing protein"/>
    <property type="match status" value="1"/>
</dbReference>
<dbReference type="Pfam" id="PF13041">
    <property type="entry name" value="PPR_2"/>
    <property type="match status" value="4"/>
</dbReference>
<keyword evidence="7" id="KW-1185">Reference proteome</keyword>
<dbReference type="InterPro" id="IPR046848">
    <property type="entry name" value="E_motif"/>
</dbReference>
<protein>
    <submittedName>
        <fullName evidence="6">Pentatricopeptide repeat-containing protein</fullName>
    </submittedName>
</protein>
<feature type="region of interest" description="Disordered" evidence="4">
    <location>
        <begin position="33"/>
        <end position="100"/>
    </location>
</feature>
<dbReference type="InterPro" id="IPR046849">
    <property type="entry name" value="E2_motif"/>
</dbReference>
<evidence type="ECO:0000256" key="4">
    <source>
        <dbReference type="SAM" id="MobiDB-lite"/>
    </source>
</evidence>
<proteinExistence type="inferred from homology"/>
<feature type="repeat" description="PPR" evidence="3">
    <location>
        <begin position="543"/>
        <end position="577"/>
    </location>
</feature>
<dbReference type="Pfam" id="PF20431">
    <property type="entry name" value="E_motif"/>
    <property type="match status" value="1"/>
</dbReference>
<dbReference type="FunFam" id="1.25.40.10:FF:000682">
    <property type="entry name" value="Pentatricopeptide repeat-containing protein At3g16610"/>
    <property type="match status" value="1"/>
</dbReference>
<evidence type="ECO:0000259" key="5">
    <source>
        <dbReference type="Pfam" id="PF14432"/>
    </source>
</evidence>